<dbReference type="InterPro" id="IPR010472">
    <property type="entry name" value="FH3_dom"/>
</dbReference>
<evidence type="ECO:0000313" key="6">
    <source>
        <dbReference type="EMBL" id="KAK3803791.1"/>
    </source>
</evidence>
<gene>
    <name evidence="6" type="ORF">RRG08_026026</name>
</gene>
<dbReference type="AlphaFoldDB" id="A0AAE1EDR7"/>
<dbReference type="PROSITE" id="PS51232">
    <property type="entry name" value="GBD_FH3"/>
    <property type="match status" value="1"/>
</dbReference>
<dbReference type="GO" id="GO:0031267">
    <property type="term" value="F:small GTPase binding"/>
    <property type="evidence" value="ECO:0007669"/>
    <property type="project" value="InterPro"/>
</dbReference>
<evidence type="ECO:0000259" key="3">
    <source>
        <dbReference type="PROSITE" id="PS51231"/>
    </source>
</evidence>
<dbReference type="Gene3D" id="1.25.10.10">
    <property type="entry name" value="Leucine-rich Repeat Variant"/>
    <property type="match status" value="1"/>
</dbReference>
<dbReference type="PROSITE" id="PS51231">
    <property type="entry name" value="DAD"/>
    <property type="match status" value="1"/>
</dbReference>
<evidence type="ECO:0000313" key="7">
    <source>
        <dbReference type="Proteomes" id="UP001283361"/>
    </source>
</evidence>
<dbReference type="GO" id="GO:0003779">
    <property type="term" value="F:actin binding"/>
    <property type="evidence" value="ECO:0007669"/>
    <property type="project" value="InterPro"/>
</dbReference>
<dbReference type="InterPro" id="IPR051425">
    <property type="entry name" value="Formin_Homology"/>
</dbReference>
<feature type="region of interest" description="Disordered" evidence="2">
    <location>
        <begin position="555"/>
        <end position="618"/>
    </location>
</feature>
<keyword evidence="7" id="KW-1185">Reference proteome</keyword>
<dbReference type="PROSITE" id="PS51444">
    <property type="entry name" value="FH2"/>
    <property type="match status" value="1"/>
</dbReference>
<dbReference type="Proteomes" id="UP001283361">
    <property type="component" value="Unassembled WGS sequence"/>
</dbReference>
<protein>
    <recommendedName>
        <fullName evidence="8">Disheveled-associated activator of morphogenesis 1</fullName>
    </recommendedName>
</protein>
<feature type="coiled-coil region" evidence="1">
    <location>
        <begin position="980"/>
        <end position="1020"/>
    </location>
</feature>
<dbReference type="InterPro" id="IPR011989">
    <property type="entry name" value="ARM-like"/>
</dbReference>
<organism evidence="6 7">
    <name type="scientific">Elysia crispata</name>
    <name type="common">lettuce slug</name>
    <dbReference type="NCBI Taxonomy" id="231223"/>
    <lineage>
        <taxon>Eukaryota</taxon>
        <taxon>Metazoa</taxon>
        <taxon>Spiralia</taxon>
        <taxon>Lophotrochozoa</taxon>
        <taxon>Mollusca</taxon>
        <taxon>Gastropoda</taxon>
        <taxon>Heterobranchia</taxon>
        <taxon>Euthyneura</taxon>
        <taxon>Panpulmonata</taxon>
        <taxon>Sacoglossa</taxon>
        <taxon>Placobranchoidea</taxon>
        <taxon>Plakobranchidae</taxon>
        <taxon>Elysia</taxon>
    </lineage>
</organism>
<dbReference type="InterPro" id="IPR042201">
    <property type="entry name" value="FH2_Formin_sf"/>
</dbReference>
<dbReference type="SMART" id="SM00498">
    <property type="entry name" value="FH2"/>
    <property type="match status" value="1"/>
</dbReference>
<evidence type="ECO:0000256" key="2">
    <source>
        <dbReference type="SAM" id="MobiDB-lite"/>
    </source>
</evidence>
<feature type="region of interest" description="Disordered" evidence="2">
    <location>
        <begin position="1068"/>
        <end position="1091"/>
    </location>
</feature>
<feature type="domain" description="GBD/FH3" evidence="4">
    <location>
        <begin position="39"/>
        <end position="409"/>
    </location>
</feature>
<dbReference type="Gene3D" id="1.10.238.150">
    <property type="entry name" value="Formin, FH3 diaphanous domain"/>
    <property type="match status" value="1"/>
</dbReference>
<feature type="coiled-coil region" evidence="1">
    <location>
        <begin position="434"/>
        <end position="524"/>
    </location>
</feature>
<evidence type="ECO:0008006" key="8">
    <source>
        <dbReference type="Google" id="ProtNLM"/>
    </source>
</evidence>
<name>A0AAE1EDR7_9GAST</name>
<dbReference type="EMBL" id="JAWDGP010000089">
    <property type="protein sequence ID" value="KAK3803791.1"/>
    <property type="molecule type" value="Genomic_DNA"/>
</dbReference>
<dbReference type="GO" id="GO:0030036">
    <property type="term" value="P:actin cytoskeleton organization"/>
    <property type="evidence" value="ECO:0007669"/>
    <property type="project" value="InterPro"/>
</dbReference>
<dbReference type="InterPro" id="IPR016024">
    <property type="entry name" value="ARM-type_fold"/>
</dbReference>
<dbReference type="PANTHER" id="PTHR45725">
    <property type="entry name" value="FORMIN HOMOLOGY 2 FAMILY MEMBER"/>
    <property type="match status" value="1"/>
</dbReference>
<dbReference type="InterPro" id="IPR014768">
    <property type="entry name" value="GBD/FH3_dom"/>
</dbReference>
<reference evidence="6" key="1">
    <citation type="journal article" date="2023" name="G3 (Bethesda)">
        <title>A reference genome for the long-term kleptoplast-retaining sea slug Elysia crispata morphotype clarki.</title>
        <authorList>
            <person name="Eastman K.E."/>
            <person name="Pendleton A.L."/>
            <person name="Shaikh M.A."/>
            <person name="Suttiyut T."/>
            <person name="Ogas R."/>
            <person name="Tomko P."/>
            <person name="Gavelis G."/>
            <person name="Widhalm J.R."/>
            <person name="Wisecaver J.H."/>
        </authorList>
    </citation>
    <scope>NUCLEOTIDE SEQUENCE</scope>
    <source>
        <strain evidence="6">ECLA1</strain>
    </source>
</reference>
<dbReference type="InterPro" id="IPR010473">
    <property type="entry name" value="GTPase-bd"/>
</dbReference>
<feature type="domain" description="DAD" evidence="3">
    <location>
        <begin position="1036"/>
        <end position="1071"/>
    </location>
</feature>
<dbReference type="SMART" id="SM01140">
    <property type="entry name" value="Drf_GBD"/>
    <property type="match status" value="1"/>
</dbReference>
<dbReference type="Pfam" id="PF06367">
    <property type="entry name" value="Drf_FH3"/>
    <property type="match status" value="1"/>
</dbReference>
<dbReference type="Pfam" id="PF02181">
    <property type="entry name" value="FH2"/>
    <property type="match status" value="1"/>
</dbReference>
<feature type="coiled-coil region" evidence="1">
    <location>
        <begin position="878"/>
        <end position="919"/>
    </location>
</feature>
<dbReference type="InterPro" id="IPR015425">
    <property type="entry name" value="FH2_Formin"/>
</dbReference>
<evidence type="ECO:0000259" key="4">
    <source>
        <dbReference type="PROSITE" id="PS51232"/>
    </source>
</evidence>
<feature type="compositionally biased region" description="Pro residues" evidence="2">
    <location>
        <begin position="560"/>
        <end position="587"/>
    </location>
</feature>
<dbReference type="SMART" id="SM01139">
    <property type="entry name" value="Drf_FH3"/>
    <property type="match status" value="1"/>
</dbReference>
<evidence type="ECO:0000256" key="1">
    <source>
        <dbReference type="SAM" id="Coils"/>
    </source>
</evidence>
<dbReference type="InterPro" id="IPR014767">
    <property type="entry name" value="DAD_dom"/>
</dbReference>
<dbReference type="Pfam" id="PF06371">
    <property type="entry name" value="Drf_GBD"/>
    <property type="match status" value="1"/>
</dbReference>
<dbReference type="Gene3D" id="1.20.58.2220">
    <property type="entry name" value="Formin, FH2 domain"/>
    <property type="match status" value="1"/>
</dbReference>
<evidence type="ECO:0000259" key="5">
    <source>
        <dbReference type="PROSITE" id="PS51444"/>
    </source>
</evidence>
<comment type="caution">
    <text evidence="6">The sequence shown here is derived from an EMBL/GenBank/DDBJ whole genome shotgun (WGS) entry which is preliminary data.</text>
</comment>
<dbReference type="SUPFAM" id="SSF48371">
    <property type="entry name" value="ARM repeat"/>
    <property type="match status" value="1"/>
</dbReference>
<feature type="domain" description="FH2" evidence="5">
    <location>
        <begin position="606"/>
        <end position="1006"/>
    </location>
</feature>
<accession>A0AAE1EDR7</accession>
<dbReference type="GO" id="GO:0030838">
    <property type="term" value="P:positive regulation of actin filament polymerization"/>
    <property type="evidence" value="ECO:0007669"/>
    <property type="project" value="TreeGrafter"/>
</dbReference>
<proteinExistence type="predicted"/>
<dbReference type="PANTHER" id="PTHR45725:SF1">
    <property type="entry name" value="DISHEVELLED ASSOCIATED ACTIVATOR OF MORPHOGENESIS, ISOFORM D"/>
    <property type="match status" value="1"/>
</dbReference>
<keyword evidence="1" id="KW-0175">Coiled coil</keyword>
<sequence>MPARGGGLCWCLGGSPRPPEIKHGLDFATPLQAMSPDTPMPTDENELNSKFEELVAELGLDKAHRDALYNLPPEKKWQIYCSKKADVGSEKQHGPNEYIQNLSAINNNVAKDSQGDFTSAIELVENLKTALRTQTLSFVVSFIEGSGLQCLLDCLTKMDYNTSEGPLHTAIIGCIKALMNNSQGRAHVLAHPDCINIIAQSLAVENIKTKTSALEILGAICLVPGGHRKVLNAMLHFQRWAGERTRFQLLVYDLDRSTGKYRDEVTLKTAIMSFINAALKYGAGQDHLEFRLHLRYEFLMLGIVPVMKKMRSHGNTTLDRHLDFFEMVRNEDEKEFAKRFDGAHVDSKSANAMFDVLRKKLHLSTAYPSLLSILYHMLLIPYGKNDVLQVWSLTDKIIQQLVLQLKKGEDPDGAPLQEINVKQLIRQLASETDIKSFQAKLRDAEKVNDELAAKLAKKERECEIRVEEKEELVSTMNMMKTKLDKEVAAHAETRQQLQDLLSRVEDIRSQLDTERGEKQKLQQLFHNGSLPADARAGLSAAASTLISDIEAKVKANGAPSQPPPPPPPPPPPGMPPPPPPPPAPGAPPLSSHLGINGVNSSLSAKLKGNPKPKVPMKSFNWTKIPENQITGTIWSELNHSKTYQNLDLEEFQTTFSAYTKPVIEEAEEDQKNTNKSKSQVLTVIDGRRSQNCTILLSKLKLTNEELAKAVMNVDEGEDLPKDMVEQLLKFVPTAEEIQLLSEYSHEIDSMARADRFLFEMSKIVHYEERLKAMYFKKKFQERKVDCKLKIDAVFEGSNEVYKSRRLKRLLELVLALGNFMNKGQRGSALGFKLASLSKMVDTKASANKNMTLLHFLVEVVDKKFPELNKIGDDMPHIHEAAKVNFTDLEKEIANLRKGLQSIEKEVEFFENKLSVSNRDKFVSVMKDFCTVAAYNFASVEEACTDMKQKYEKTLKAFCEDPKQAQPEEFFGSIDTFVTGIADARNENEKFKKQREEEEKRKTLEEQLKKEREKRILLRRASSADKTKPAVTIENGDKSDKGEFDDLISALRTGDVFGEDMAKMAKRNRRRIGNAAGEMAGSRERQGGLAAS</sequence>
<dbReference type="SUPFAM" id="SSF101447">
    <property type="entry name" value="Formin homology 2 domain (FH2 domain)"/>
    <property type="match status" value="1"/>
</dbReference>